<sequence>MSFFNEPYDVQLILGLTLVGVPDSWDDEKLAGYMKSYSYAFGSNEVSIMSVFIENAGKSERKAHITCNNLYSKQKLLKIRLIPVICGEESKFCQIITVRPYCFWMSFNPDSYPVPYMLPKYGSQDLSYELVEAKMLLHKNNIHPSIVTCLMELNLLPKDGGYWSASEAIVIWLGLKEENPTLYNFLEEMLSKIKMTASTFEPYPYEVDDELVYTPRWEQLLIQYNNDFLWPWEDINTYNKLHIKPKGCIRYESSRKRWVVDLSLEGRRLQKCFHESYYGLVGGLAEALKWRLEYLRNRNKEPTAESELKSISDVLDKVFQIDVDNSQKMLLIEVLKRPVEGFEQVCPREQIEQLIAEKIQRNDNSYNFLN</sequence>
<accession>A0A3B0N145</accession>
<proteinExistence type="predicted"/>
<gene>
    <name evidence="2" type="ORF">TAT_000255300</name>
    <name evidence="1" type="ORF">TAV_000255300</name>
</gene>
<protein>
    <submittedName>
        <fullName evidence="2">Uncharacterized protein</fullName>
    </submittedName>
</protein>
<evidence type="ECO:0000313" key="2">
    <source>
        <dbReference type="EMBL" id="SVP93560.1"/>
    </source>
</evidence>
<evidence type="ECO:0000313" key="1">
    <source>
        <dbReference type="EMBL" id="SVP92755.1"/>
    </source>
</evidence>
<dbReference type="EMBL" id="UIVT01000003">
    <property type="protein sequence ID" value="SVP93560.1"/>
    <property type="molecule type" value="Genomic_DNA"/>
</dbReference>
<dbReference type="EMBL" id="UIVS01000003">
    <property type="protein sequence ID" value="SVP92755.1"/>
    <property type="molecule type" value="Genomic_DNA"/>
</dbReference>
<reference evidence="2" key="1">
    <citation type="submission" date="2018-07" db="EMBL/GenBank/DDBJ databases">
        <authorList>
            <person name="Quirk P.G."/>
            <person name="Krulwich T.A."/>
        </authorList>
    </citation>
    <scope>NUCLEOTIDE SEQUENCE</scope>
    <source>
        <strain evidence="2">Anand</strain>
    </source>
</reference>
<dbReference type="VEuPathDB" id="PiroplasmaDB:TA04435"/>
<organism evidence="2">
    <name type="scientific">Theileria annulata</name>
    <dbReference type="NCBI Taxonomy" id="5874"/>
    <lineage>
        <taxon>Eukaryota</taxon>
        <taxon>Sar</taxon>
        <taxon>Alveolata</taxon>
        <taxon>Apicomplexa</taxon>
        <taxon>Aconoidasida</taxon>
        <taxon>Piroplasmida</taxon>
        <taxon>Theileriidae</taxon>
        <taxon>Theileria</taxon>
    </lineage>
</organism>
<name>A0A3B0N145_THEAN</name>
<dbReference type="AlphaFoldDB" id="A0A3B0N145"/>